<keyword evidence="3" id="KW-1185">Reference proteome</keyword>
<evidence type="ECO:0000259" key="1">
    <source>
        <dbReference type="Pfam" id="PF00534"/>
    </source>
</evidence>
<reference evidence="3" key="1">
    <citation type="submission" date="2016-10" db="EMBL/GenBank/DDBJ databases">
        <authorList>
            <person name="Varghese N."/>
            <person name="Submissions S."/>
        </authorList>
    </citation>
    <scope>NUCLEOTIDE SEQUENCE [LARGE SCALE GENOMIC DNA]</scope>
    <source>
        <strain evidence="3">DSM 21789</strain>
    </source>
</reference>
<dbReference type="Gene3D" id="3.40.50.2000">
    <property type="entry name" value="Glycogen Phosphorylase B"/>
    <property type="match status" value="2"/>
</dbReference>
<dbReference type="InterPro" id="IPR001296">
    <property type="entry name" value="Glyco_trans_1"/>
</dbReference>
<name>A0A1I0WIQ5_9FLAO</name>
<feature type="domain" description="Glycosyl transferase family 1" evidence="1">
    <location>
        <begin position="182"/>
        <end position="342"/>
    </location>
</feature>
<keyword evidence="2" id="KW-0808">Transferase</keyword>
<protein>
    <submittedName>
        <fullName evidence="2">N-acetylgalactosamine-N,N'-diacetylbacillosaminyl-diphospho-undecaprenol 4-alpha-N-acetylgalactosaminyltransferase</fullName>
    </submittedName>
</protein>
<dbReference type="STRING" id="498292.SAMN05660845_0812"/>
<dbReference type="GO" id="GO:0016757">
    <property type="term" value="F:glycosyltransferase activity"/>
    <property type="evidence" value="ECO:0007669"/>
    <property type="project" value="InterPro"/>
</dbReference>
<organism evidence="2 3">
    <name type="scientific">Flavobacterium swingsii</name>
    <dbReference type="NCBI Taxonomy" id="498292"/>
    <lineage>
        <taxon>Bacteria</taxon>
        <taxon>Pseudomonadati</taxon>
        <taxon>Bacteroidota</taxon>
        <taxon>Flavobacteriia</taxon>
        <taxon>Flavobacteriales</taxon>
        <taxon>Flavobacteriaceae</taxon>
        <taxon>Flavobacterium</taxon>
    </lineage>
</organism>
<dbReference type="SUPFAM" id="SSF53756">
    <property type="entry name" value="UDP-Glycosyltransferase/glycogen phosphorylase"/>
    <property type="match status" value="1"/>
</dbReference>
<gene>
    <name evidence="2" type="ORF">SAMN05660845_0812</name>
</gene>
<proteinExistence type="predicted"/>
<dbReference type="EMBL" id="FOJT01000002">
    <property type="protein sequence ID" value="SFA88639.1"/>
    <property type="molecule type" value="Genomic_DNA"/>
</dbReference>
<dbReference type="Pfam" id="PF00534">
    <property type="entry name" value="Glycos_transf_1"/>
    <property type="match status" value="1"/>
</dbReference>
<dbReference type="AlphaFoldDB" id="A0A1I0WIQ5"/>
<dbReference type="RefSeq" id="WP_091474211.1">
    <property type="nucleotide sequence ID" value="NZ_FOJT01000002.1"/>
</dbReference>
<sequence length="366" mass="42394">MILPHKKYKIALIGFSLGEGGGEKVMANLSIFFDKMGIEIHNIIVLDRVNYSYSGKLLNLGLLKNESNGFVNKCKRLLVLRKYLKANNFDFIIDFRPRTKYIQELILSKFIYKTKTILTVHSYLINYYMPKNKWLTNLIYKDCYATVTIVDKINELIKDRYNLKNLVTISNPIRLEDVYEKQNESLNIDYEYIIAVGQFENNVKQFDKLILSYSNSILPKNKIHLIILGKGNKQPLEKIAKESNIESLVHFLGYQENPYKFLKNAKFFVLSSLNEGLPNVILESLACQTPVIAFDCATGPREMIIDKNNGILVENQNLEKLTQAMNLFIEDTTLYNFCKKNALQSVQRFSLEIIGQQWLDLMKIKI</sequence>
<evidence type="ECO:0000313" key="2">
    <source>
        <dbReference type="EMBL" id="SFA88639.1"/>
    </source>
</evidence>
<evidence type="ECO:0000313" key="3">
    <source>
        <dbReference type="Proteomes" id="UP000199604"/>
    </source>
</evidence>
<dbReference type="CDD" id="cd03811">
    <property type="entry name" value="GT4_GT28_WabH-like"/>
    <property type="match status" value="1"/>
</dbReference>
<dbReference type="PANTHER" id="PTHR12526">
    <property type="entry name" value="GLYCOSYLTRANSFERASE"/>
    <property type="match status" value="1"/>
</dbReference>
<dbReference type="OrthoDB" id="798298at2"/>
<dbReference type="Proteomes" id="UP000199604">
    <property type="component" value="Unassembled WGS sequence"/>
</dbReference>
<dbReference type="PANTHER" id="PTHR12526:SF630">
    <property type="entry name" value="GLYCOSYLTRANSFERASE"/>
    <property type="match status" value="1"/>
</dbReference>
<accession>A0A1I0WIQ5</accession>